<dbReference type="Proteomes" id="UP000642070">
    <property type="component" value="Unassembled WGS sequence"/>
</dbReference>
<dbReference type="InterPro" id="IPR036291">
    <property type="entry name" value="NAD(P)-bd_dom_sf"/>
</dbReference>
<dbReference type="Pfam" id="PF01370">
    <property type="entry name" value="Epimerase"/>
    <property type="match status" value="1"/>
</dbReference>
<dbReference type="InterPro" id="IPR001509">
    <property type="entry name" value="Epimerase_deHydtase"/>
</dbReference>
<comment type="caution">
    <text evidence="3">The sequence shown here is derived from an EMBL/GenBank/DDBJ whole genome shotgun (WGS) entry which is preliminary data.</text>
</comment>
<dbReference type="AlphaFoldDB" id="A0A917U1W8"/>
<proteinExistence type="inferred from homology"/>
<dbReference type="Gene3D" id="3.40.50.720">
    <property type="entry name" value="NAD(P)-binding Rossmann-like Domain"/>
    <property type="match status" value="1"/>
</dbReference>
<dbReference type="SUPFAM" id="SSF51735">
    <property type="entry name" value="NAD(P)-binding Rossmann-fold domains"/>
    <property type="match status" value="1"/>
</dbReference>
<name>A0A917U1W8_9ACTN</name>
<organism evidence="3 4">
    <name type="scientific">Dactylosporangium sucinum</name>
    <dbReference type="NCBI Taxonomy" id="1424081"/>
    <lineage>
        <taxon>Bacteria</taxon>
        <taxon>Bacillati</taxon>
        <taxon>Actinomycetota</taxon>
        <taxon>Actinomycetes</taxon>
        <taxon>Micromonosporales</taxon>
        <taxon>Micromonosporaceae</taxon>
        <taxon>Dactylosporangium</taxon>
    </lineage>
</organism>
<evidence type="ECO:0000256" key="1">
    <source>
        <dbReference type="ARBA" id="ARBA00007637"/>
    </source>
</evidence>
<evidence type="ECO:0000313" key="4">
    <source>
        <dbReference type="Proteomes" id="UP000642070"/>
    </source>
</evidence>
<feature type="domain" description="NAD-dependent epimerase/dehydratase" evidence="2">
    <location>
        <begin position="49"/>
        <end position="323"/>
    </location>
</feature>
<protein>
    <submittedName>
        <fullName evidence="3">NAD-dependent epimerase</fullName>
    </submittedName>
</protein>
<evidence type="ECO:0000259" key="2">
    <source>
        <dbReference type="Pfam" id="PF01370"/>
    </source>
</evidence>
<reference evidence="3" key="1">
    <citation type="journal article" date="2014" name="Int. J. Syst. Evol. Microbiol.">
        <title>Complete genome sequence of Corynebacterium casei LMG S-19264T (=DSM 44701T), isolated from a smear-ripened cheese.</title>
        <authorList>
            <consortium name="US DOE Joint Genome Institute (JGI-PGF)"/>
            <person name="Walter F."/>
            <person name="Albersmeier A."/>
            <person name="Kalinowski J."/>
            <person name="Ruckert C."/>
        </authorList>
    </citation>
    <scope>NUCLEOTIDE SEQUENCE</scope>
    <source>
        <strain evidence="3">JCM 19831</strain>
    </source>
</reference>
<gene>
    <name evidence="3" type="ORF">GCM10007977_060690</name>
</gene>
<dbReference type="EMBL" id="BMPI01000033">
    <property type="protein sequence ID" value="GGM50791.1"/>
    <property type="molecule type" value="Genomic_DNA"/>
</dbReference>
<dbReference type="PANTHER" id="PTHR43000">
    <property type="entry name" value="DTDP-D-GLUCOSE 4,6-DEHYDRATASE-RELATED"/>
    <property type="match status" value="1"/>
</dbReference>
<reference evidence="3" key="2">
    <citation type="submission" date="2020-09" db="EMBL/GenBank/DDBJ databases">
        <authorList>
            <person name="Sun Q."/>
            <person name="Ohkuma M."/>
        </authorList>
    </citation>
    <scope>NUCLEOTIDE SEQUENCE</scope>
    <source>
        <strain evidence="3">JCM 19831</strain>
    </source>
</reference>
<evidence type="ECO:0000313" key="3">
    <source>
        <dbReference type="EMBL" id="GGM50791.1"/>
    </source>
</evidence>
<keyword evidence="4" id="KW-1185">Reference proteome</keyword>
<accession>A0A917U1W8</accession>
<dbReference type="CDD" id="cd05258">
    <property type="entry name" value="CDP_TE_SDR_e"/>
    <property type="match status" value="1"/>
</dbReference>
<comment type="similarity">
    <text evidence="1">Belongs to the NAD(P)-dependent epimerase/dehydratase family.</text>
</comment>
<sequence>MAGGLDCLSGVWTPTWGASGWGGAGVTVCSQAVPTTVVHRREFFVVSVALVTGSAGLIGSEAVRHFASLGLDVVGIDNDMRKRFFGAEASTAWNVVRLTSDLGESYTHHDVDIRDREALAGIFQRYGKDIAVVIHTAAQPSHDWAVRDPFTDFDVNAGGTLNLLQNVREHCVDAPFIHCSTNKVYGDRPNSLPLQELETRWEIEPGHPYENGIKEDMSIDACLHSVFGASKVAADVMVQEYGRYFGMKTACFRGGTLTGPAHSATELHGFLGYVMRCAMERRTYKIFGYKGKMVRDAIHSHDVVAAFEAFFRAPRSAAVYNLGGGRHSNTSHLEVFALAERITGNEMQTEYHEANRVGDHQWWIGSNERFQQDYPDWKQVYDVPMICQEIYEANVDKWTPGS</sequence>